<dbReference type="SUPFAM" id="SSF52922">
    <property type="entry name" value="TK C-terminal domain-like"/>
    <property type="match status" value="1"/>
</dbReference>
<dbReference type="GO" id="GO:0046872">
    <property type="term" value="F:metal ion binding"/>
    <property type="evidence" value="ECO:0007669"/>
    <property type="project" value="UniProtKB-KW"/>
</dbReference>
<name>A0A062U196_9PROT</name>
<gene>
    <name evidence="10" type="ORF">HY3_10165</name>
</gene>
<dbReference type="SMART" id="SM00861">
    <property type="entry name" value="Transket_pyr"/>
    <property type="match status" value="1"/>
</dbReference>
<comment type="caution">
    <text evidence="10">The sequence shown here is derived from an EMBL/GenBank/DDBJ whole genome shotgun (WGS) entry which is preliminary data.</text>
</comment>
<comment type="cofactor">
    <cofactor evidence="1 8">
        <name>Mg(2+)</name>
        <dbReference type="ChEBI" id="CHEBI:18420"/>
    </cofactor>
</comment>
<organism evidence="10 11">
    <name type="scientific">Hyphomonas pacifica</name>
    <dbReference type="NCBI Taxonomy" id="1280941"/>
    <lineage>
        <taxon>Bacteria</taxon>
        <taxon>Pseudomonadati</taxon>
        <taxon>Pseudomonadota</taxon>
        <taxon>Alphaproteobacteria</taxon>
        <taxon>Hyphomonadales</taxon>
        <taxon>Hyphomonadaceae</taxon>
        <taxon>Hyphomonas</taxon>
    </lineage>
</organism>
<evidence type="ECO:0000256" key="7">
    <source>
        <dbReference type="PIRNR" id="PIRNR000156"/>
    </source>
</evidence>
<keyword evidence="8" id="KW-0460">Magnesium</keyword>
<evidence type="ECO:0000256" key="6">
    <source>
        <dbReference type="ARBA" id="ARBA00051231"/>
    </source>
</evidence>
<comment type="similarity">
    <text evidence="4">Belongs to the transketolase family.</text>
</comment>
<accession>A0A062U196</accession>
<dbReference type="GO" id="GO:0004739">
    <property type="term" value="F:pyruvate dehydrogenase (acetyl-transferring) activity"/>
    <property type="evidence" value="ECO:0007669"/>
    <property type="project" value="UniProtKB-EC"/>
</dbReference>
<dbReference type="Pfam" id="PF00456">
    <property type="entry name" value="Transketolase_N"/>
    <property type="match status" value="1"/>
</dbReference>
<keyword evidence="7" id="KW-0670">Pyruvate</keyword>
<dbReference type="STRING" id="1280941.HY2_10125"/>
<keyword evidence="7" id="KW-0560">Oxidoreductase</keyword>
<evidence type="ECO:0000256" key="1">
    <source>
        <dbReference type="ARBA" id="ARBA00001946"/>
    </source>
</evidence>
<dbReference type="Gene3D" id="3.40.50.920">
    <property type="match status" value="1"/>
</dbReference>
<dbReference type="Gene3D" id="3.40.50.970">
    <property type="match status" value="2"/>
</dbReference>
<protein>
    <recommendedName>
        <fullName evidence="5 7">Pyruvate dehydrogenase E1 component</fullName>
        <ecNumber evidence="7">1.2.4.1</ecNumber>
    </recommendedName>
</protein>
<dbReference type="PANTHER" id="PTHR43825">
    <property type="entry name" value="PYRUVATE DEHYDROGENASE E1 COMPONENT"/>
    <property type="match status" value="1"/>
</dbReference>
<keyword evidence="7" id="KW-0786">Thiamine pyrophosphate</keyword>
<evidence type="ECO:0000256" key="2">
    <source>
        <dbReference type="ARBA" id="ARBA00001964"/>
    </source>
</evidence>
<evidence type="ECO:0000313" key="10">
    <source>
        <dbReference type="EMBL" id="RAN34664.1"/>
    </source>
</evidence>
<feature type="binding site" evidence="8">
    <location>
        <position position="189"/>
    </location>
    <ligand>
        <name>Mg(2+)</name>
        <dbReference type="ChEBI" id="CHEBI:18420"/>
    </ligand>
</feature>
<dbReference type="OrthoDB" id="9773339at2"/>
<dbReference type="InterPro" id="IPR004660">
    <property type="entry name" value="PDH_E1"/>
</dbReference>
<evidence type="ECO:0000256" key="5">
    <source>
        <dbReference type="ARBA" id="ARBA00017172"/>
    </source>
</evidence>
<dbReference type="RefSeq" id="WP_034825028.1">
    <property type="nucleotide sequence ID" value="NZ_AWFA01000009.1"/>
</dbReference>
<dbReference type="PIRSF" id="PIRSF000156">
    <property type="entry name" value="Pyruvate_dh_E1"/>
    <property type="match status" value="1"/>
</dbReference>
<reference evidence="10 11" key="1">
    <citation type="submission" date="2013-04" db="EMBL/GenBank/DDBJ databases">
        <title>Hyphomonas sp. T24B3 Genome Sequencing.</title>
        <authorList>
            <person name="Lai Q."/>
            <person name="Shao Z."/>
        </authorList>
    </citation>
    <scope>NUCLEOTIDE SEQUENCE [LARGE SCALE GENOMIC DNA]</scope>
    <source>
        <strain evidence="10 11">T24B3</strain>
    </source>
</reference>
<proteinExistence type="inferred from homology"/>
<dbReference type="SUPFAM" id="SSF52518">
    <property type="entry name" value="Thiamin diphosphate-binding fold (THDP-binding)"/>
    <property type="match status" value="2"/>
</dbReference>
<feature type="binding site" evidence="8">
    <location>
        <position position="159"/>
    </location>
    <ligand>
        <name>Mg(2+)</name>
        <dbReference type="ChEBI" id="CHEBI:18420"/>
    </ligand>
</feature>
<evidence type="ECO:0000259" key="9">
    <source>
        <dbReference type="SMART" id="SM00861"/>
    </source>
</evidence>
<dbReference type="InterPro" id="IPR051157">
    <property type="entry name" value="PDH/Transketolase"/>
</dbReference>
<dbReference type="EMBL" id="AWFB01000009">
    <property type="protein sequence ID" value="RAN34664.1"/>
    <property type="molecule type" value="Genomic_DNA"/>
</dbReference>
<dbReference type="Proteomes" id="UP000249123">
    <property type="component" value="Unassembled WGS sequence"/>
</dbReference>
<dbReference type="InterPro" id="IPR029061">
    <property type="entry name" value="THDP-binding"/>
</dbReference>
<dbReference type="eggNOG" id="COG2609">
    <property type="taxonomic scope" value="Bacteria"/>
</dbReference>
<comment type="function">
    <text evidence="3 7">Component of the pyruvate dehydrogenase (PDH) complex, that catalyzes the overall conversion of pyruvate to acetyl-CoA and CO(2).</text>
</comment>
<feature type="binding site" evidence="8">
    <location>
        <position position="191"/>
    </location>
    <ligand>
        <name>Mg(2+)</name>
        <dbReference type="ChEBI" id="CHEBI:18420"/>
    </ligand>
</feature>
<evidence type="ECO:0000256" key="4">
    <source>
        <dbReference type="ARBA" id="ARBA00007131"/>
    </source>
</evidence>
<dbReference type="InterPro" id="IPR005475">
    <property type="entry name" value="Transketolase-like_Pyr-bd"/>
</dbReference>
<comment type="cofactor">
    <cofactor evidence="2 7">
        <name>thiamine diphosphate</name>
        <dbReference type="ChEBI" id="CHEBI:58937"/>
    </cofactor>
</comment>
<dbReference type="AlphaFoldDB" id="A0A062U196"/>
<feature type="domain" description="Transketolase-like pyrimidine-binding" evidence="9">
    <location>
        <begin position="406"/>
        <end position="625"/>
    </location>
</feature>
<keyword evidence="11" id="KW-1185">Reference proteome</keyword>
<evidence type="ECO:0000313" key="11">
    <source>
        <dbReference type="Proteomes" id="UP000249123"/>
    </source>
</evidence>
<dbReference type="InterPro" id="IPR009014">
    <property type="entry name" value="Transketo_C/PFOR_II"/>
</dbReference>
<dbReference type="EC" id="1.2.4.1" evidence="7"/>
<dbReference type="InterPro" id="IPR005474">
    <property type="entry name" value="Transketolase_N"/>
</dbReference>
<sequence>MTQDTTQYLKLIEQRLLWLSAWIVHNANHLRAKSDGDVKVGGHQASCASMVSIMTALYFHELKPEDRVAVKPHASPVFHAMQYMMGNQTREKLESFRALGGAQSYPSRTKDVDDVDFSTGSVGLGVAITAFASLMQDYLEAKKWAADKPLGRMIALVGDAELDEGNVYECLQEGWKHGLRNTWWIIDYNRQSLDGVVREGLWEKIDAIFKAFGWRTVVLRHGVLQRAAFGEPGGEALRQWIQSCPNTDYSALTYQGGKAWRKRLMDDIGDQGDVTELLEKRSDDELAALMNNLGGQCVETLMNAFDSIQDDQPTVFLAYTIKGWGTPLAGHKDNHAGLMNPAQMADFQKRMGVPQGQEWEPFAALDDAGSLRAFMEKAEFFSKGARRYEAPIVKSPGPVFLDDRELSTQAGFGKILDALAKTDSELADRMLTTSPDVTASTNLGPWVNRRSLFARDAREDKFREERIPSTQKWQFSPEGQHIELGIAEMNLFLLLGAAGLSHSLFGERIIPIGTVYDPFVARGLDAMNYACYQDARFIIVGTPSGVTLAPEGGAHQSIGAQLIGMSQDGLVSFEPAFLDELSIIMDWSFDYLQRSGEGDPDERTWLRDETGGSVYLRLTTRPLEQPGVKARDDEEFRRGVVDGGYWLREPGPNCEVVIAYQGCVAPEAIEAAGRIGNDRRDIGVLAITSADRLNSGWTAARRARARGVEDATSQIERLMAGVPRDATLITVTDGHPATLAWIGSVRGHRTMPLGVEHFGQTGTISDLYRHFMIDADAITAAANHLSVGRPIRLSARNI</sequence>
<dbReference type="PANTHER" id="PTHR43825:SF4">
    <property type="entry name" value="PYRUVATE DEHYDROGENASE E1 COMPONENT"/>
    <property type="match status" value="1"/>
</dbReference>
<keyword evidence="8" id="KW-0479">Metal-binding</keyword>
<evidence type="ECO:0000256" key="3">
    <source>
        <dbReference type="ARBA" id="ARBA00003157"/>
    </source>
</evidence>
<comment type="catalytic activity">
    <reaction evidence="6 7">
        <text>N(6)-[(R)-lipoyl]-L-lysyl-[protein] + pyruvate + H(+) = N(6)-[(R)-S(8)-acetyldihydrolipoyl]-L-lysyl-[protein] + CO2</text>
        <dbReference type="Rhea" id="RHEA:19189"/>
        <dbReference type="Rhea" id="RHEA-COMP:10474"/>
        <dbReference type="Rhea" id="RHEA-COMP:10478"/>
        <dbReference type="ChEBI" id="CHEBI:15361"/>
        <dbReference type="ChEBI" id="CHEBI:15378"/>
        <dbReference type="ChEBI" id="CHEBI:16526"/>
        <dbReference type="ChEBI" id="CHEBI:83099"/>
        <dbReference type="ChEBI" id="CHEBI:83111"/>
        <dbReference type="EC" id="1.2.4.1"/>
    </reaction>
</comment>
<evidence type="ECO:0000256" key="8">
    <source>
        <dbReference type="PIRSR" id="PIRSR000156-1"/>
    </source>
</evidence>